<accession>A0A6J4LC17</accession>
<feature type="non-terminal residue" evidence="2">
    <location>
        <position position="145"/>
    </location>
</feature>
<name>A0A6J4LC17_9ACTN</name>
<dbReference type="AlphaFoldDB" id="A0A6J4LC17"/>
<reference evidence="2" key="1">
    <citation type="submission" date="2020-02" db="EMBL/GenBank/DDBJ databases">
        <authorList>
            <person name="Meier V. D."/>
        </authorList>
    </citation>
    <scope>NUCLEOTIDE SEQUENCE</scope>
    <source>
        <strain evidence="2">AVDCRST_MAG61</strain>
    </source>
</reference>
<feature type="region of interest" description="Disordered" evidence="1">
    <location>
        <begin position="1"/>
        <end position="63"/>
    </location>
</feature>
<dbReference type="EMBL" id="CADCTT010000329">
    <property type="protein sequence ID" value="CAA9328185.1"/>
    <property type="molecule type" value="Genomic_DNA"/>
</dbReference>
<proteinExistence type="predicted"/>
<evidence type="ECO:0000256" key="1">
    <source>
        <dbReference type="SAM" id="MobiDB-lite"/>
    </source>
</evidence>
<organism evidence="2">
    <name type="scientific">uncultured Friedmanniella sp</name>
    <dbReference type="NCBI Taxonomy" id="335381"/>
    <lineage>
        <taxon>Bacteria</taxon>
        <taxon>Bacillati</taxon>
        <taxon>Actinomycetota</taxon>
        <taxon>Actinomycetes</taxon>
        <taxon>Propionibacteriales</taxon>
        <taxon>Nocardioidaceae</taxon>
        <taxon>Friedmanniella</taxon>
        <taxon>environmental samples</taxon>
    </lineage>
</organism>
<feature type="region of interest" description="Disordered" evidence="1">
    <location>
        <begin position="88"/>
        <end position="115"/>
    </location>
</feature>
<feature type="non-terminal residue" evidence="2">
    <location>
        <position position="1"/>
    </location>
</feature>
<protein>
    <submittedName>
        <fullName evidence="2">Uncharacterized protein</fullName>
    </submittedName>
</protein>
<sequence length="145" mass="16113">DPASRLRRAARIGHRRAHPRGSRPRSDARLAGGRGTALVRPHHRRRSRPQRRPDRLAGAHGLRRRCRRTRCRPGVTPHGGTAVRVDLGAGADRSLRRSGRNAGHRPIDRGLHGAAGRHRAARAARIDPAGRGWLGRPRHLPEPRM</sequence>
<gene>
    <name evidence="2" type="ORF">AVDCRST_MAG61-2736</name>
</gene>
<evidence type="ECO:0000313" key="2">
    <source>
        <dbReference type="EMBL" id="CAA9328185.1"/>
    </source>
</evidence>
<feature type="compositionally biased region" description="Basic residues" evidence="1">
    <location>
        <begin position="1"/>
        <end position="23"/>
    </location>
</feature>
<feature type="compositionally biased region" description="Basic residues" evidence="1">
    <location>
        <begin position="40"/>
        <end position="50"/>
    </location>
</feature>